<organism evidence="2 3">
    <name type="scientific">Trichonephila clavata</name>
    <name type="common">Joro spider</name>
    <name type="synonym">Nephila clavata</name>
    <dbReference type="NCBI Taxonomy" id="2740835"/>
    <lineage>
        <taxon>Eukaryota</taxon>
        <taxon>Metazoa</taxon>
        <taxon>Ecdysozoa</taxon>
        <taxon>Arthropoda</taxon>
        <taxon>Chelicerata</taxon>
        <taxon>Arachnida</taxon>
        <taxon>Araneae</taxon>
        <taxon>Araneomorphae</taxon>
        <taxon>Entelegynae</taxon>
        <taxon>Araneoidea</taxon>
        <taxon>Nephilidae</taxon>
        <taxon>Trichonephila</taxon>
    </lineage>
</organism>
<feature type="domain" description="DUF5641" evidence="1">
    <location>
        <begin position="1"/>
        <end position="32"/>
    </location>
</feature>
<evidence type="ECO:0000313" key="3">
    <source>
        <dbReference type="Proteomes" id="UP000887116"/>
    </source>
</evidence>
<feature type="non-terminal residue" evidence="2">
    <location>
        <position position="1"/>
    </location>
</feature>
<proteinExistence type="predicted"/>
<keyword evidence="3" id="KW-1185">Reference proteome</keyword>
<dbReference type="AlphaFoldDB" id="A0A8X6HFD3"/>
<dbReference type="EMBL" id="BMAO01022916">
    <property type="protein sequence ID" value="GFQ85554.1"/>
    <property type="molecule type" value="Genomic_DNA"/>
</dbReference>
<evidence type="ECO:0000313" key="2">
    <source>
        <dbReference type="EMBL" id="GFQ85554.1"/>
    </source>
</evidence>
<dbReference type="InterPro" id="IPR040676">
    <property type="entry name" value="DUF5641"/>
</dbReference>
<dbReference type="Pfam" id="PF18701">
    <property type="entry name" value="DUF5641"/>
    <property type="match status" value="1"/>
</dbReference>
<evidence type="ECO:0000259" key="1">
    <source>
        <dbReference type="Pfam" id="PF18701"/>
    </source>
</evidence>
<gene>
    <name evidence="2" type="ORF">TNCT_444511</name>
</gene>
<reference evidence="2" key="1">
    <citation type="submission" date="2020-07" db="EMBL/GenBank/DDBJ databases">
        <title>Multicomponent nature underlies the extraordinary mechanical properties of spider dragline silk.</title>
        <authorList>
            <person name="Kono N."/>
            <person name="Nakamura H."/>
            <person name="Mori M."/>
            <person name="Yoshida Y."/>
            <person name="Ohtoshi R."/>
            <person name="Malay A.D."/>
            <person name="Moran D.A.P."/>
            <person name="Tomita M."/>
            <person name="Numata K."/>
            <person name="Arakawa K."/>
        </authorList>
    </citation>
    <scope>NUCLEOTIDE SEQUENCE</scope>
</reference>
<dbReference type="OrthoDB" id="6436107at2759"/>
<protein>
    <recommendedName>
        <fullName evidence="1">DUF5641 domain-containing protein</fullName>
    </recommendedName>
</protein>
<dbReference type="Proteomes" id="UP000887116">
    <property type="component" value="Unassembled WGS sequence"/>
</dbReference>
<sequence>ELFPGRDGRTRLVKLKTGKGTLLRPVQRLYPLEVTESTKAMDINLDLK</sequence>
<comment type="caution">
    <text evidence="2">The sequence shown here is derived from an EMBL/GenBank/DDBJ whole genome shotgun (WGS) entry which is preliminary data.</text>
</comment>
<accession>A0A8X6HFD3</accession>
<name>A0A8X6HFD3_TRICU</name>